<evidence type="ECO:0000313" key="3">
    <source>
        <dbReference type="Proteomes" id="UP000000663"/>
    </source>
</evidence>
<dbReference type="InterPro" id="IPR036390">
    <property type="entry name" value="WH_DNA-bd_sf"/>
</dbReference>
<dbReference type="STRING" id="351160.RCIX2193"/>
<evidence type="ECO:0000313" key="2">
    <source>
        <dbReference type="EMBL" id="CAJ37314.1"/>
    </source>
</evidence>
<dbReference type="PATRIC" id="fig|351160.9.peg.970"/>
<dbReference type="eggNOG" id="arCOG00734">
    <property type="taxonomic scope" value="Archaea"/>
</dbReference>
<dbReference type="Gene3D" id="1.10.10.10">
    <property type="entry name" value="Winged helix-like DNA-binding domain superfamily/Winged helix DNA-binding domain"/>
    <property type="match status" value="1"/>
</dbReference>
<dbReference type="AlphaFoldDB" id="Q0W2S9"/>
<protein>
    <submittedName>
        <fullName evidence="2">Predicted transcription regulator (ArsR family)</fullName>
    </submittedName>
</protein>
<proteinExistence type="predicted"/>
<feature type="coiled-coil region" evidence="1">
    <location>
        <begin position="5"/>
        <end position="32"/>
    </location>
</feature>
<gene>
    <name evidence="2" type="ORF">RCIX2193</name>
</gene>
<dbReference type="EMBL" id="AM114193">
    <property type="protein sequence ID" value="CAJ37314.1"/>
    <property type="molecule type" value="Genomic_DNA"/>
</dbReference>
<name>Q0W2S9_METAR</name>
<dbReference type="PIRSF" id="PIRSF018357">
    <property type="entry name" value="Trans_reg_ArsR_prd"/>
    <property type="match status" value="1"/>
</dbReference>
<dbReference type="InterPro" id="IPR011991">
    <property type="entry name" value="ArsR-like_HTH"/>
</dbReference>
<dbReference type="InterPro" id="IPR016723">
    <property type="entry name" value="Tscrpt_reg_ArsR_prd"/>
</dbReference>
<evidence type="ECO:0000256" key="1">
    <source>
        <dbReference type="SAM" id="Coils"/>
    </source>
</evidence>
<dbReference type="CDD" id="cd00090">
    <property type="entry name" value="HTH_ARSR"/>
    <property type="match status" value="1"/>
</dbReference>
<dbReference type="Proteomes" id="UP000000663">
    <property type="component" value="Chromosome"/>
</dbReference>
<organism evidence="2 3">
    <name type="scientific">Methanocella arvoryzae (strain DSM 22066 / NBRC 105507 / MRE50)</name>
    <dbReference type="NCBI Taxonomy" id="351160"/>
    <lineage>
        <taxon>Archaea</taxon>
        <taxon>Methanobacteriati</taxon>
        <taxon>Methanobacteriota</taxon>
        <taxon>Stenosarchaea group</taxon>
        <taxon>Methanomicrobia</taxon>
        <taxon>Methanocellales</taxon>
        <taxon>Methanocellaceae</taxon>
        <taxon>Methanocella</taxon>
    </lineage>
</organism>
<dbReference type="SUPFAM" id="SSF46785">
    <property type="entry name" value="Winged helix' DNA-binding domain"/>
    <property type="match status" value="1"/>
</dbReference>
<reference evidence="2 3" key="1">
    <citation type="journal article" date="2006" name="Science">
        <title>Genome of rice cluster I archaea -- the key methane producers in the rice rhizosphere.</title>
        <authorList>
            <person name="Erkel C."/>
            <person name="Kube M."/>
            <person name="Reinhardt R."/>
            <person name="Liesack W."/>
        </authorList>
    </citation>
    <scope>NUCLEOTIDE SEQUENCE [LARGE SCALE GENOMIC DNA]</scope>
    <source>
        <strain evidence="3">DSM 22066 / NBRC 105507 / MRE50</strain>
    </source>
</reference>
<accession>Q0W2S9</accession>
<sequence>MMDNCKQASREFAEIKKQLAEVKNDLRKYTEQTNQQYFELLLASSRKDVTRALQAHLLEDIDEGLDTGMVKRCDMRETCRNTFGEVLSRNAGLILLDRVGEDQIGERRAELEKIREKAPYKKCSVCFTEVSKLFAKEVSLMQSLRIYNSGEELRTSITALPEEEFVESVLDPLSNKARLQILKALYVETKTFSALSELTGLRGGNLLFHIQKLLDTGMILQKHEGGEYLITEKGFTVMNKINEVHAALNS</sequence>
<keyword evidence="1" id="KW-0175">Coiled coil</keyword>
<dbReference type="OrthoDB" id="114909at2157"/>
<dbReference type="InterPro" id="IPR036388">
    <property type="entry name" value="WH-like_DNA-bd_sf"/>
</dbReference>
<dbReference type="KEGG" id="rci:RCIX2193"/>
<keyword evidence="3" id="KW-1185">Reference proteome</keyword>